<gene>
    <name evidence="3" type="ORF">NADRNF5_0155</name>
</gene>
<dbReference type="GO" id="GO:0045936">
    <property type="term" value="P:negative regulation of phosphate metabolic process"/>
    <property type="evidence" value="ECO:0007669"/>
    <property type="project" value="InterPro"/>
</dbReference>
<dbReference type="Pfam" id="PF04014">
    <property type="entry name" value="MazE_antitoxin"/>
    <property type="match status" value="1"/>
</dbReference>
<dbReference type="HOGENOM" id="CLU_069302_1_0_2"/>
<dbReference type="InterPro" id="IPR038078">
    <property type="entry name" value="PhoU-like_sf"/>
</dbReference>
<feature type="domain" description="SpoVT-AbrB" evidence="2">
    <location>
        <begin position="9"/>
        <end position="43"/>
    </location>
</feature>
<evidence type="ECO:0000313" key="4">
    <source>
        <dbReference type="Proteomes" id="UP000032408"/>
    </source>
</evidence>
<evidence type="ECO:0000259" key="2">
    <source>
        <dbReference type="Pfam" id="PF04014"/>
    </source>
</evidence>
<dbReference type="SUPFAM" id="SSF109755">
    <property type="entry name" value="PhoU-like"/>
    <property type="match status" value="1"/>
</dbReference>
<dbReference type="PANTHER" id="PTHR42930:SF5">
    <property type="entry name" value="PHOSPHATE UPTAKE REGULATOR, PHOU"/>
    <property type="match status" value="1"/>
</dbReference>
<dbReference type="AlphaFoldDB" id="A0A0D5BZ97"/>
<dbReference type="EMBL" id="CP011070">
    <property type="protein sequence ID" value="AJW69854.1"/>
    <property type="molecule type" value="Genomic_DNA"/>
</dbReference>
<dbReference type="InterPro" id="IPR026022">
    <property type="entry name" value="PhoU_dom"/>
</dbReference>
<accession>A0A0D5BZ97</accession>
<keyword evidence="4" id="KW-1185">Reference proteome</keyword>
<dbReference type="Pfam" id="PF01895">
    <property type="entry name" value="PhoU"/>
    <property type="match status" value="1"/>
</dbReference>
<reference evidence="3 4" key="2">
    <citation type="journal article" date="2016" name="ISME J.">
        <title>Physiological and genomic characterization of two novel marine thaumarchaeal strains indicates niche differentiation.</title>
        <authorList>
            <person name="Bayer B."/>
            <person name="Vojvoda J."/>
            <person name="Offre P."/>
            <person name="Alves R.J."/>
            <person name="Elisabeth N.H."/>
            <person name="Garcia J.A."/>
            <person name="Volland J.M."/>
            <person name="Srivastava A."/>
            <person name="Schleper C."/>
            <person name="Herndl G.J."/>
        </authorList>
    </citation>
    <scope>NUCLEOTIDE SEQUENCE [LARGE SCALE GENOMIC DNA]</scope>
    <source>
        <strain evidence="3 4">NF5</strain>
    </source>
</reference>
<dbReference type="RefSeq" id="WP_048114710.1">
    <property type="nucleotide sequence ID" value="NZ_CP011070.1"/>
</dbReference>
<evidence type="ECO:0000313" key="3">
    <source>
        <dbReference type="EMBL" id="AJW69854.1"/>
    </source>
</evidence>
<proteinExistence type="predicted"/>
<dbReference type="PANTHER" id="PTHR42930">
    <property type="entry name" value="PHOSPHATE-SPECIFIC TRANSPORT SYSTEM ACCESSORY PROTEIN PHOU"/>
    <property type="match status" value="1"/>
</dbReference>
<dbReference type="GO" id="GO:0003677">
    <property type="term" value="F:DNA binding"/>
    <property type="evidence" value="ECO:0007669"/>
    <property type="project" value="InterPro"/>
</dbReference>
<dbReference type="Proteomes" id="UP000032408">
    <property type="component" value="Chromosome"/>
</dbReference>
<evidence type="ECO:0000259" key="1">
    <source>
        <dbReference type="Pfam" id="PF01895"/>
    </source>
</evidence>
<dbReference type="STRING" id="1580092.NADRNF5_0155"/>
<dbReference type="GO" id="GO:0030643">
    <property type="term" value="P:intracellular phosphate ion homeostasis"/>
    <property type="evidence" value="ECO:0007669"/>
    <property type="project" value="InterPro"/>
</dbReference>
<protein>
    <submittedName>
        <fullName evidence="3">Phosphate uptake regulator PhoU</fullName>
    </submittedName>
</protein>
<feature type="domain" description="PhoU" evidence="1">
    <location>
        <begin position="138"/>
        <end position="227"/>
    </location>
</feature>
<reference evidence="4" key="1">
    <citation type="submission" date="2015-03" db="EMBL/GenBank/DDBJ databases">
        <title>Characterization of two novel Thaumarchaeota isolated from the Northern Adriatic Sea.</title>
        <authorList>
            <person name="Bayer B."/>
            <person name="Vojvoda J."/>
            <person name="Offre P."/>
            <person name="Srivastava A."/>
            <person name="Elisabeth N."/>
            <person name="Garcia J.A.L."/>
            <person name="Schleper C."/>
            <person name="Herndl G.J."/>
        </authorList>
    </citation>
    <scope>NUCLEOTIDE SEQUENCE [LARGE SCALE GENOMIC DNA]</scope>
    <source>
        <strain evidence="4">NF5</strain>
    </source>
</reference>
<dbReference type="InterPro" id="IPR028366">
    <property type="entry name" value="PhoU"/>
</dbReference>
<dbReference type="Gene3D" id="1.20.58.220">
    <property type="entry name" value="Phosphate transport system protein phou homolog 2, domain 2"/>
    <property type="match status" value="1"/>
</dbReference>
<organism evidence="3 4">
    <name type="scientific">Nitrosopumilus adriaticus</name>
    <dbReference type="NCBI Taxonomy" id="1580092"/>
    <lineage>
        <taxon>Archaea</taxon>
        <taxon>Nitrososphaerota</taxon>
        <taxon>Nitrososphaeria</taxon>
        <taxon>Nitrosopumilales</taxon>
        <taxon>Nitrosopumilaceae</taxon>
        <taxon>Nitrosopumilus</taxon>
    </lineage>
</organism>
<name>A0A0D5BZ97_9ARCH</name>
<dbReference type="InterPro" id="IPR007159">
    <property type="entry name" value="SpoVT-AbrB_dom"/>
</dbReference>
<dbReference type="GeneID" id="24819411"/>
<dbReference type="OrthoDB" id="40991at2157"/>
<sequence>MTKFIRRLQKIGSTILVSLPKEWVDENNLDKTSQVELETGHDSISISLNKESRRTKELVISYPLPKEENIVADITGAYLLGYDVFKIVSKSSIPGEDREKIRNSMRRLVGMEIIEEDASHIDMQFLLDATTLDPQKILKRMSSIALGMYDDASKGLILEDKSNLETLSKRDVEVNRQYFLLVRLIRSALVDKKLANIFNLENIDVLDYRVAANLLENAGDSIVELSNFIYNSSLSEEHSKKIFDIVKDFGIFAEKSIDAFTKPDRLLAIEAISLHKKYEENLSRLRTTLGNKKQIPIEFLDLVYMYEKIAQSWADVADLVKPIYNK</sequence>
<dbReference type="KEGG" id="nin:NADRNF5_0155"/>